<dbReference type="Pfam" id="PF00628">
    <property type="entry name" value="PHD"/>
    <property type="match status" value="1"/>
</dbReference>
<keyword evidence="3" id="KW-0862">Zinc</keyword>
<dbReference type="InterPro" id="IPR011011">
    <property type="entry name" value="Znf_FYVE_PHD"/>
</dbReference>
<dbReference type="Proteomes" id="UP001652625">
    <property type="component" value="Chromosome 01"/>
</dbReference>
<reference evidence="5" key="1">
    <citation type="submission" date="2025-05" db="UniProtKB">
        <authorList>
            <consortium name="RefSeq"/>
        </authorList>
    </citation>
    <scope>NUCLEOTIDE SEQUENCE [LARGE SCALE GENOMIC DNA]</scope>
</reference>
<feature type="domain" description="Reverse transcriptase" evidence="4">
    <location>
        <begin position="536"/>
        <end position="728"/>
    </location>
</feature>
<organism evidence="5 6">
    <name type="scientific">Hydra vulgaris</name>
    <name type="common">Hydra</name>
    <name type="synonym">Hydra attenuata</name>
    <dbReference type="NCBI Taxonomy" id="6087"/>
    <lineage>
        <taxon>Eukaryota</taxon>
        <taxon>Metazoa</taxon>
        <taxon>Cnidaria</taxon>
        <taxon>Hydrozoa</taxon>
        <taxon>Hydroidolina</taxon>
        <taxon>Anthoathecata</taxon>
        <taxon>Aplanulata</taxon>
        <taxon>Hydridae</taxon>
        <taxon>Hydra</taxon>
    </lineage>
</organism>
<dbReference type="PROSITE" id="PS50878">
    <property type="entry name" value="RT_POL"/>
    <property type="match status" value="1"/>
</dbReference>
<dbReference type="SUPFAM" id="SSF56219">
    <property type="entry name" value="DNase I-like"/>
    <property type="match status" value="1"/>
</dbReference>
<keyword evidence="5" id="KW-1185">Reference proteome</keyword>
<name>A0ABM4B1S3_HYDVU</name>
<protein>
    <submittedName>
        <fullName evidence="6">Uncharacterized protein LOC136074345</fullName>
    </submittedName>
</protein>
<dbReference type="SUPFAM" id="SSF57903">
    <property type="entry name" value="FYVE/PHD zinc finger"/>
    <property type="match status" value="1"/>
</dbReference>
<sequence>MAIKYTKFCNKLVAESHRAILCDFCSCWVHAKCSQVNKSSYNLLVEDSSDWFCSDCIIKNMPFSILSDFELSLTFSCQTLPTNILNSLESPIHFKNLFKDLNKISNTNTNCKYYDILDLNKTIKSNSELYLHLNIGTLPFHIDDLHSLISSLTSLPIVFGISESKLQINDSSITDININGYTIEHCPTEAKKGGALLYLQSNINYNVRQDLTVYVPNYLESVFVEIVNPFKKNIIIGCIYRHPSLNPKEFLSDHFNPLLEKLSSENKQVVITGDFNMDLLNYNESNIISDYLDSLCSYSFFPTIIQPTRITCTSKTIIDNIFLNFQTPNLISGNLTISILDHLAQFVCIPNTPPKNKKVITTKRSFRNFDNNKFIQAVSDINWELNIKNGDDSSKNSYYISFFNNNLNNTKNTWKGIKEIINIKPSSPNKSYNLKYNGKTISDSVAIADIFNKHFQTIQRPTSSKISSSKTIVSDYLKNPSSSSFFLNPVTENEVSDLIRNTLLNEKSLGPNSFPTRLLKLTAHVISKPFCTILNNSFEKGLFPDVFKIAKVIPLHKKGSQFDHKNYRSISLLSNLSKIFEKPMHIRLYNFFEKNQCLYNHQYGFRSKHSAIYALINITESIRKALDSKLFACGVFLDLNKAFDSVDHSILLSKLEHYGVRGIAHQWFLSYLFNRSQFVAINNAKSLPIFFSTGVPQGLISSLPNIVLSSGFSDVSYTNMNVLSPLTS</sequence>
<evidence type="ECO:0000313" key="6">
    <source>
        <dbReference type="RefSeq" id="XP_065642723.1"/>
    </source>
</evidence>
<evidence type="ECO:0000313" key="5">
    <source>
        <dbReference type="Proteomes" id="UP001652625"/>
    </source>
</evidence>
<gene>
    <name evidence="6" type="primary">LOC136074345</name>
</gene>
<dbReference type="InterPro" id="IPR036691">
    <property type="entry name" value="Endo/exonu/phosph_ase_sf"/>
</dbReference>
<accession>A0ABM4B1S3</accession>
<evidence type="ECO:0000256" key="1">
    <source>
        <dbReference type="ARBA" id="ARBA00022723"/>
    </source>
</evidence>
<proteinExistence type="predicted"/>
<evidence type="ECO:0000259" key="4">
    <source>
        <dbReference type="PROSITE" id="PS50878"/>
    </source>
</evidence>
<evidence type="ECO:0000256" key="3">
    <source>
        <dbReference type="ARBA" id="ARBA00022833"/>
    </source>
</evidence>
<dbReference type="Pfam" id="PF00078">
    <property type="entry name" value="RVT_1"/>
    <property type="match status" value="1"/>
</dbReference>
<dbReference type="InterPro" id="IPR000477">
    <property type="entry name" value="RT_dom"/>
</dbReference>
<reference evidence="6" key="2">
    <citation type="submission" date="2025-08" db="UniProtKB">
        <authorList>
            <consortium name="RefSeq"/>
        </authorList>
    </citation>
    <scope>IDENTIFICATION</scope>
</reference>
<dbReference type="Gene3D" id="3.30.40.10">
    <property type="entry name" value="Zinc/RING finger domain, C3HC4 (zinc finger)"/>
    <property type="match status" value="1"/>
</dbReference>
<dbReference type="SUPFAM" id="SSF56672">
    <property type="entry name" value="DNA/RNA polymerases"/>
    <property type="match status" value="1"/>
</dbReference>
<dbReference type="RefSeq" id="XP_065642723.1">
    <property type="nucleotide sequence ID" value="XM_065786651.1"/>
</dbReference>
<dbReference type="InterPro" id="IPR013083">
    <property type="entry name" value="Znf_RING/FYVE/PHD"/>
</dbReference>
<keyword evidence="1" id="KW-0479">Metal-binding</keyword>
<dbReference type="GeneID" id="136074345"/>
<dbReference type="InterPro" id="IPR043502">
    <property type="entry name" value="DNA/RNA_pol_sf"/>
</dbReference>
<dbReference type="PANTHER" id="PTHR19446">
    <property type="entry name" value="REVERSE TRANSCRIPTASES"/>
    <property type="match status" value="1"/>
</dbReference>
<keyword evidence="2" id="KW-0863">Zinc-finger</keyword>
<evidence type="ECO:0000256" key="2">
    <source>
        <dbReference type="ARBA" id="ARBA00022771"/>
    </source>
</evidence>
<dbReference type="InterPro" id="IPR019787">
    <property type="entry name" value="Znf_PHD-finger"/>
</dbReference>